<sequence>MSTSIDVTPAHWGLIGFVFGVAALCAAVVLTSGMLAPVPEQSVGTLIGEMARDIRNAATGVASAPVEKPTMDLDALLAVLTPVLAVIAAVLGGISLFRHEPTALPKLAIGLGISAFVMQYAFWMAMLICGTVLLVAIVSNIGDILGG</sequence>
<name>A0A9Q2S240_9RHOB</name>
<dbReference type="OrthoDB" id="7876990at2"/>
<comment type="caution">
    <text evidence="2">The sequence shown here is derived from an EMBL/GenBank/DDBJ whole genome shotgun (WGS) entry which is preliminary data.</text>
</comment>
<feature type="transmembrane region" description="Helical" evidence="1">
    <location>
        <begin position="75"/>
        <end position="97"/>
    </location>
</feature>
<dbReference type="EMBL" id="JAFBXF010000031">
    <property type="protein sequence ID" value="MBM2419859.1"/>
    <property type="molecule type" value="Genomic_DNA"/>
</dbReference>
<evidence type="ECO:0000256" key="1">
    <source>
        <dbReference type="SAM" id="Phobius"/>
    </source>
</evidence>
<dbReference type="AlphaFoldDB" id="A0A9Q2S240"/>
<proteinExistence type="predicted"/>
<dbReference type="EMBL" id="JAFBXE010000031">
    <property type="protein sequence ID" value="MBM2415185.1"/>
    <property type="molecule type" value="Genomic_DNA"/>
</dbReference>
<gene>
    <name evidence="2" type="ORF">JQX41_23015</name>
    <name evidence="3" type="ORF">JQX48_23050</name>
</gene>
<feature type="transmembrane region" description="Helical" evidence="1">
    <location>
        <begin position="12"/>
        <end position="36"/>
    </location>
</feature>
<evidence type="ECO:0000313" key="2">
    <source>
        <dbReference type="EMBL" id="MBM2415185.1"/>
    </source>
</evidence>
<reference evidence="2 5" key="1">
    <citation type="submission" date="2021-01" db="EMBL/GenBank/DDBJ databases">
        <title>Diatom-associated Roseobacters Show Island Model of Population Structure.</title>
        <authorList>
            <person name="Qu L."/>
            <person name="Feng X."/>
            <person name="Chen Y."/>
            <person name="Li L."/>
            <person name="Wang X."/>
            <person name="Hu Z."/>
            <person name="Wang H."/>
            <person name="Luo H."/>
        </authorList>
    </citation>
    <scope>NUCLEOTIDE SEQUENCE</scope>
    <source>
        <strain evidence="3 5">CC28-63</strain>
        <strain evidence="2">CC28-69</strain>
    </source>
</reference>
<keyword evidence="1" id="KW-1133">Transmembrane helix</keyword>
<dbReference type="Proteomes" id="UP000755667">
    <property type="component" value="Unassembled WGS sequence"/>
</dbReference>
<dbReference type="GeneID" id="62640578"/>
<keyword evidence="1" id="KW-0472">Membrane</keyword>
<organism evidence="2 4">
    <name type="scientific">Marivita cryptomonadis</name>
    <dbReference type="NCBI Taxonomy" id="505252"/>
    <lineage>
        <taxon>Bacteria</taxon>
        <taxon>Pseudomonadati</taxon>
        <taxon>Pseudomonadota</taxon>
        <taxon>Alphaproteobacteria</taxon>
        <taxon>Rhodobacterales</taxon>
        <taxon>Roseobacteraceae</taxon>
        <taxon>Marivita</taxon>
    </lineage>
</organism>
<evidence type="ECO:0000313" key="3">
    <source>
        <dbReference type="EMBL" id="MBM2419859.1"/>
    </source>
</evidence>
<dbReference type="RefSeq" id="WP_085628836.1">
    <property type="nucleotide sequence ID" value="NZ_JAFBWU010000031.1"/>
</dbReference>
<evidence type="ECO:0000313" key="4">
    <source>
        <dbReference type="Proteomes" id="UP000755667"/>
    </source>
</evidence>
<protein>
    <submittedName>
        <fullName evidence="2">Uncharacterized protein</fullName>
    </submittedName>
</protein>
<evidence type="ECO:0000313" key="5">
    <source>
        <dbReference type="Proteomes" id="UP000809440"/>
    </source>
</evidence>
<keyword evidence="5" id="KW-1185">Reference proteome</keyword>
<feature type="transmembrane region" description="Helical" evidence="1">
    <location>
        <begin position="109"/>
        <end position="138"/>
    </location>
</feature>
<dbReference type="Proteomes" id="UP000809440">
    <property type="component" value="Unassembled WGS sequence"/>
</dbReference>
<keyword evidence="1" id="KW-0812">Transmembrane</keyword>
<accession>A0A9Q2S240</accession>